<gene>
    <name evidence="1" type="ORF">B0H94_10350</name>
</gene>
<dbReference type="Proteomes" id="UP000242310">
    <property type="component" value="Unassembled WGS sequence"/>
</dbReference>
<dbReference type="OrthoDB" id="9782395at2"/>
<dbReference type="RefSeq" id="WP_106587773.1">
    <property type="nucleotide sequence ID" value="NZ_PYAV01000003.1"/>
</dbReference>
<reference evidence="1 2" key="1">
    <citation type="submission" date="2018-03" db="EMBL/GenBank/DDBJ databases">
        <title>Genomic Encyclopedia of Type Strains, Phase III (KMG-III): the genomes of soil and plant-associated and newly described type strains.</title>
        <authorList>
            <person name="Whitman W."/>
        </authorList>
    </citation>
    <scope>NUCLEOTIDE SEQUENCE [LARGE SCALE GENOMIC DNA]</scope>
    <source>
        <strain evidence="1 2">CGMCC 1.07653</strain>
    </source>
</reference>
<sequence length="177" mass="20547">MLSNYEIEAINEYMFMERLDLFAVPDVVLFLPDGDATLSEQLHIFFKDKELPYLFIPETELNNRHIRTTLAPWEEKERLKVISGQSFLAAACRMTARAADAEKVLLAAAEHELRLPFIEARMRLRENQRLDVLPMQSETGWTKETWSGEETAARYMKSKLKKADQLLKKAVNDPSYH</sequence>
<proteinExistence type="predicted"/>
<organism evidence="1 2">
    <name type="scientific">Salsuginibacillus halophilus</name>
    <dbReference type="NCBI Taxonomy" id="517424"/>
    <lineage>
        <taxon>Bacteria</taxon>
        <taxon>Bacillati</taxon>
        <taxon>Bacillota</taxon>
        <taxon>Bacilli</taxon>
        <taxon>Bacillales</taxon>
        <taxon>Bacillaceae</taxon>
        <taxon>Salsuginibacillus</taxon>
    </lineage>
</organism>
<evidence type="ECO:0000313" key="2">
    <source>
        <dbReference type="Proteomes" id="UP000242310"/>
    </source>
</evidence>
<evidence type="ECO:0000313" key="1">
    <source>
        <dbReference type="EMBL" id="PSL50439.1"/>
    </source>
</evidence>
<protein>
    <submittedName>
        <fullName evidence="1">Uncharacterized protein</fullName>
    </submittedName>
</protein>
<dbReference type="AlphaFoldDB" id="A0A2P8HW35"/>
<dbReference type="EMBL" id="PYAV01000003">
    <property type="protein sequence ID" value="PSL50439.1"/>
    <property type="molecule type" value="Genomic_DNA"/>
</dbReference>
<accession>A0A2P8HW35</accession>
<comment type="caution">
    <text evidence="1">The sequence shown here is derived from an EMBL/GenBank/DDBJ whole genome shotgun (WGS) entry which is preliminary data.</text>
</comment>
<keyword evidence="2" id="KW-1185">Reference proteome</keyword>
<name>A0A2P8HW35_9BACI</name>